<protein>
    <submittedName>
        <fullName evidence="1">Uncharacterized protein</fullName>
    </submittedName>
</protein>
<name>A0A5P1USG1_9GAMM</name>
<dbReference type="Proteomes" id="UP000325177">
    <property type="component" value="Chromosome"/>
</dbReference>
<dbReference type="AlphaFoldDB" id="A0A5P1USG1"/>
<reference evidence="1 2" key="1">
    <citation type="submission" date="2019-09" db="EMBL/GenBank/DDBJ databases">
        <title>Acinetobacter sp. C16S1 isolated from saline soil.</title>
        <authorList>
            <person name="Xu L."/>
            <person name="Sun J.-Q."/>
        </authorList>
    </citation>
    <scope>NUCLEOTIDE SEQUENCE [LARGE SCALE GENOMIC DNA]</scope>
    <source>
        <strain evidence="1 2">C16S1</strain>
    </source>
</reference>
<gene>
    <name evidence="1" type="ORF">F2A31_08045</name>
</gene>
<keyword evidence="2" id="KW-1185">Reference proteome</keyword>
<sequence>MKRKQKGLKAKESNWSNDQDSCLIENNSMTIEQVMLFLPFSGNEIKARKQFLGLYKRHSQMKSI</sequence>
<accession>A0A5P1USG1</accession>
<dbReference type="EMBL" id="CP043909">
    <property type="protein sequence ID" value="QER39665.1"/>
    <property type="molecule type" value="Genomic_DNA"/>
</dbReference>
<proteinExistence type="predicted"/>
<organism evidence="1 2">
    <name type="scientific">Acinetobacter suaedae</name>
    <dbReference type="NCBI Taxonomy" id="2609668"/>
    <lineage>
        <taxon>Bacteria</taxon>
        <taxon>Pseudomonadati</taxon>
        <taxon>Pseudomonadota</taxon>
        <taxon>Gammaproteobacteria</taxon>
        <taxon>Moraxellales</taxon>
        <taxon>Moraxellaceae</taxon>
        <taxon>Acinetobacter</taxon>
    </lineage>
</organism>
<evidence type="ECO:0000313" key="1">
    <source>
        <dbReference type="EMBL" id="QER39665.1"/>
    </source>
</evidence>
<dbReference type="KEGG" id="asue:F2A31_08045"/>
<evidence type="ECO:0000313" key="2">
    <source>
        <dbReference type="Proteomes" id="UP000325177"/>
    </source>
</evidence>